<dbReference type="EC" id="2.7.13.3" evidence="2"/>
<feature type="domain" description="Histidine kinase" evidence="6">
    <location>
        <begin position="1"/>
        <end position="62"/>
    </location>
</feature>
<reference evidence="7 8" key="1">
    <citation type="submission" date="2018-12" db="EMBL/GenBank/DDBJ databases">
        <title>Corynebacterium sanguinis sp. nov., a clinically-associated and environmental corynebacterium.</title>
        <authorList>
            <person name="Gonzales-Siles L."/>
            <person name="Jaen-Luchoro D."/>
            <person name="Cardew S."/>
            <person name="Inganas E."/>
            <person name="Ohlen M."/>
            <person name="Jensie-Markopolous S."/>
            <person name="Pinyeiro-Iglesias B."/>
            <person name="Molin K."/>
            <person name="Skovbjerg S."/>
            <person name="Svensson-Stadler L."/>
            <person name="Funke G."/>
            <person name="Moore E.R.B."/>
        </authorList>
    </citation>
    <scope>NUCLEOTIDE SEQUENCE [LARGE SCALE GENOMIC DNA]</scope>
    <source>
        <strain evidence="7 8">58734</strain>
    </source>
</reference>
<keyword evidence="4" id="KW-0808">Transferase</keyword>
<dbReference type="InterPro" id="IPR036890">
    <property type="entry name" value="HATPase_C_sf"/>
</dbReference>
<name>A0A6C1TW30_9CORY</name>
<comment type="catalytic activity">
    <reaction evidence="1">
        <text>ATP + protein L-histidine = ADP + protein N-phospho-L-histidine.</text>
        <dbReference type="EC" id="2.7.13.3"/>
    </reaction>
</comment>
<evidence type="ECO:0000259" key="6">
    <source>
        <dbReference type="PROSITE" id="PS50109"/>
    </source>
</evidence>
<dbReference type="PRINTS" id="PR00344">
    <property type="entry name" value="BCTRLSENSOR"/>
</dbReference>
<dbReference type="RefSeq" id="WP_144773335.1">
    <property type="nucleotide sequence ID" value="NZ_RXIR01000015.1"/>
</dbReference>
<evidence type="ECO:0000256" key="3">
    <source>
        <dbReference type="ARBA" id="ARBA00022553"/>
    </source>
</evidence>
<evidence type="ECO:0000313" key="8">
    <source>
        <dbReference type="Proteomes" id="UP000336646"/>
    </source>
</evidence>
<keyword evidence="3" id="KW-0597">Phosphoprotein</keyword>
<keyword evidence="7" id="KW-0547">Nucleotide-binding</keyword>
<proteinExistence type="predicted"/>
<evidence type="ECO:0000256" key="5">
    <source>
        <dbReference type="ARBA" id="ARBA00023012"/>
    </source>
</evidence>
<dbReference type="InterPro" id="IPR004358">
    <property type="entry name" value="Sig_transdc_His_kin-like_C"/>
</dbReference>
<accession>A0A6C1TW30</accession>
<dbReference type="InterPro" id="IPR005467">
    <property type="entry name" value="His_kinase_dom"/>
</dbReference>
<feature type="non-terminal residue" evidence="7">
    <location>
        <position position="1"/>
    </location>
</feature>
<evidence type="ECO:0000256" key="2">
    <source>
        <dbReference type="ARBA" id="ARBA00012438"/>
    </source>
</evidence>
<dbReference type="PROSITE" id="PS50109">
    <property type="entry name" value="HIS_KIN"/>
    <property type="match status" value="1"/>
</dbReference>
<evidence type="ECO:0000313" key="7">
    <source>
        <dbReference type="EMBL" id="TVS28084.1"/>
    </source>
</evidence>
<dbReference type="GO" id="GO:0005524">
    <property type="term" value="F:ATP binding"/>
    <property type="evidence" value="ECO:0007669"/>
    <property type="project" value="UniProtKB-KW"/>
</dbReference>
<evidence type="ECO:0000256" key="4">
    <source>
        <dbReference type="ARBA" id="ARBA00022777"/>
    </source>
</evidence>
<dbReference type="Pfam" id="PF02518">
    <property type="entry name" value="HATPase_c"/>
    <property type="match status" value="1"/>
</dbReference>
<sequence>QLGHIFERFYRGDAARSRDNGGAGIGLTISKALIEAHGGTLTATSPGPGAGSVFTIRLPLHQENVSLMLSDPHSRGQ</sequence>
<keyword evidence="4" id="KW-0418">Kinase</keyword>
<dbReference type="PANTHER" id="PTHR43547:SF2">
    <property type="entry name" value="HYBRID SIGNAL TRANSDUCTION HISTIDINE KINASE C"/>
    <property type="match status" value="1"/>
</dbReference>
<dbReference type="Gene3D" id="3.30.565.10">
    <property type="entry name" value="Histidine kinase-like ATPase, C-terminal domain"/>
    <property type="match status" value="1"/>
</dbReference>
<gene>
    <name evidence="7" type="ORF">EKI59_07645</name>
</gene>
<dbReference type="AlphaFoldDB" id="A0A6C1TW30"/>
<dbReference type="Proteomes" id="UP000336646">
    <property type="component" value="Unassembled WGS sequence"/>
</dbReference>
<protein>
    <recommendedName>
        <fullName evidence="2">histidine kinase</fullName>
        <ecNumber evidence="2">2.7.13.3</ecNumber>
    </recommendedName>
</protein>
<organism evidence="7 8">
    <name type="scientific">Corynebacterium sanguinis</name>
    <dbReference type="NCBI Taxonomy" id="2594913"/>
    <lineage>
        <taxon>Bacteria</taxon>
        <taxon>Bacillati</taxon>
        <taxon>Actinomycetota</taxon>
        <taxon>Actinomycetes</taxon>
        <taxon>Mycobacteriales</taxon>
        <taxon>Corynebacteriaceae</taxon>
        <taxon>Corynebacterium</taxon>
    </lineage>
</organism>
<dbReference type="OrthoDB" id="9786919at2"/>
<dbReference type="GO" id="GO:0000155">
    <property type="term" value="F:phosphorelay sensor kinase activity"/>
    <property type="evidence" value="ECO:0007669"/>
    <property type="project" value="TreeGrafter"/>
</dbReference>
<keyword evidence="7" id="KW-0067">ATP-binding</keyword>
<evidence type="ECO:0000256" key="1">
    <source>
        <dbReference type="ARBA" id="ARBA00000085"/>
    </source>
</evidence>
<keyword evidence="5" id="KW-0902">Two-component regulatory system</keyword>
<dbReference type="PANTHER" id="PTHR43547">
    <property type="entry name" value="TWO-COMPONENT HISTIDINE KINASE"/>
    <property type="match status" value="1"/>
</dbReference>
<comment type="caution">
    <text evidence="7">The sequence shown here is derived from an EMBL/GenBank/DDBJ whole genome shotgun (WGS) entry which is preliminary data.</text>
</comment>
<dbReference type="InterPro" id="IPR003594">
    <property type="entry name" value="HATPase_dom"/>
</dbReference>
<dbReference type="SUPFAM" id="SSF55874">
    <property type="entry name" value="ATPase domain of HSP90 chaperone/DNA topoisomerase II/histidine kinase"/>
    <property type="match status" value="1"/>
</dbReference>
<dbReference type="EMBL" id="RXIR01000015">
    <property type="protein sequence ID" value="TVS28084.1"/>
    <property type="molecule type" value="Genomic_DNA"/>
</dbReference>